<dbReference type="PANTHER" id="PTHR36152:SF1">
    <property type="entry name" value="UBIQUITIN-LIKE DOMAIN-CONTAINING PROTEIN"/>
    <property type="match status" value="1"/>
</dbReference>
<dbReference type="Pfam" id="PF05638">
    <property type="entry name" value="T6SS_HCP"/>
    <property type="match status" value="1"/>
</dbReference>
<proteinExistence type="predicted"/>
<dbReference type="RefSeq" id="WP_263335380.1">
    <property type="nucleotide sequence ID" value="NZ_JAGSYH010000002.1"/>
</dbReference>
<dbReference type="Gene3D" id="2.30.110.20">
    <property type="entry name" value="Hcp1-like"/>
    <property type="match status" value="1"/>
</dbReference>
<dbReference type="InterPro" id="IPR053165">
    <property type="entry name" value="HSI-I_assembly_Hcp1"/>
</dbReference>
<sequence>MATDAYLYIDGVKGESTDSQHKDWIEIASYSGAAIPTAAEPLKAAAAKQTNVSQHGSLSIAKHVDSSSPKLYELCSKGTHIKKATIEVMRPSGGKQVKYLVIEMTDVVISGFSPDPGPSKKKTHAGKVGAEMPTEQLSLNYSKIQYTYTKQNDTGSTGQKVAQK</sequence>
<organism evidence="1 2">
    <name type="scientific">Acidicapsa dinghuensis</name>
    <dbReference type="NCBI Taxonomy" id="2218256"/>
    <lineage>
        <taxon>Bacteria</taxon>
        <taxon>Pseudomonadati</taxon>
        <taxon>Acidobacteriota</taxon>
        <taxon>Terriglobia</taxon>
        <taxon>Terriglobales</taxon>
        <taxon>Acidobacteriaceae</taxon>
        <taxon>Acidicapsa</taxon>
    </lineage>
</organism>
<dbReference type="InterPro" id="IPR036624">
    <property type="entry name" value="Hcp1-lik_sf"/>
</dbReference>
<name>A0ABW1E9N5_9BACT</name>
<accession>A0ABW1E9N5</accession>
<dbReference type="PANTHER" id="PTHR36152">
    <property type="entry name" value="CYTOPLASMIC PROTEIN-RELATED"/>
    <property type="match status" value="1"/>
</dbReference>
<dbReference type="NCBIfam" id="TIGR03344">
    <property type="entry name" value="VI_effect_Hcp1"/>
    <property type="match status" value="1"/>
</dbReference>
<dbReference type="InterPro" id="IPR008514">
    <property type="entry name" value="T6SS_Hcp"/>
</dbReference>
<protein>
    <submittedName>
        <fullName evidence="1">Hcp family type VI secretion system effector</fullName>
    </submittedName>
</protein>
<dbReference type="EMBL" id="JBHSPH010000001">
    <property type="protein sequence ID" value="MFC5860675.1"/>
    <property type="molecule type" value="Genomic_DNA"/>
</dbReference>
<gene>
    <name evidence="1" type="ORF">ACFPT7_00055</name>
</gene>
<comment type="caution">
    <text evidence="1">The sequence shown here is derived from an EMBL/GenBank/DDBJ whole genome shotgun (WGS) entry which is preliminary data.</text>
</comment>
<evidence type="ECO:0000313" key="1">
    <source>
        <dbReference type="EMBL" id="MFC5860675.1"/>
    </source>
</evidence>
<dbReference type="SUPFAM" id="SSF141452">
    <property type="entry name" value="Hcp1-like"/>
    <property type="match status" value="1"/>
</dbReference>
<dbReference type="Proteomes" id="UP001596091">
    <property type="component" value="Unassembled WGS sequence"/>
</dbReference>
<evidence type="ECO:0000313" key="2">
    <source>
        <dbReference type="Proteomes" id="UP001596091"/>
    </source>
</evidence>
<keyword evidence="2" id="KW-1185">Reference proteome</keyword>
<reference evidence="2" key="1">
    <citation type="journal article" date="2019" name="Int. J. Syst. Evol. Microbiol.">
        <title>The Global Catalogue of Microorganisms (GCM) 10K type strain sequencing project: providing services to taxonomists for standard genome sequencing and annotation.</title>
        <authorList>
            <consortium name="The Broad Institute Genomics Platform"/>
            <consortium name="The Broad Institute Genome Sequencing Center for Infectious Disease"/>
            <person name="Wu L."/>
            <person name="Ma J."/>
        </authorList>
    </citation>
    <scope>NUCLEOTIDE SEQUENCE [LARGE SCALE GENOMIC DNA]</scope>
    <source>
        <strain evidence="2">JCM 4087</strain>
    </source>
</reference>